<dbReference type="EMBL" id="JH597773">
    <property type="protein sequence ID" value="EHQ08310.1"/>
    <property type="molecule type" value="Genomic_DNA"/>
</dbReference>
<dbReference type="STRING" id="183.GCA_002009735_02086"/>
<organism evidence="2 3">
    <name type="scientific">Leptonema illini DSM 21528</name>
    <dbReference type="NCBI Taxonomy" id="929563"/>
    <lineage>
        <taxon>Bacteria</taxon>
        <taxon>Pseudomonadati</taxon>
        <taxon>Spirochaetota</taxon>
        <taxon>Spirochaetia</taxon>
        <taxon>Leptospirales</taxon>
        <taxon>Leptospiraceae</taxon>
        <taxon>Leptonema</taxon>
    </lineage>
</organism>
<dbReference type="Proteomes" id="UP000005737">
    <property type="component" value="Unassembled WGS sequence"/>
</dbReference>
<accession>H2CL59</accession>
<evidence type="ECO:0000313" key="2">
    <source>
        <dbReference type="EMBL" id="EHQ08310.1"/>
    </source>
</evidence>
<dbReference type="HOGENOM" id="CLU_1293083_0_0_12"/>
<evidence type="ECO:0000313" key="3">
    <source>
        <dbReference type="Proteomes" id="UP000005737"/>
    </source>
</evidence>
<gene>
    <name evidence="2" type="ORF">Lepil_3653</name>
</gene>
<dbReference type="AlphaFoldDB" id="H2CL59"/>
<feature type="region of interest" description="Disordered" evidence="1">
    <location>
        <begin position="58"/>
        <end position="86"/>
    </location>
</feature>
<evidence type="ECO:0000256" key="1">
    <source>
        <dbReference type="SAM" id="MobiDB-lite"/>
    </source>
</evidence>
<dbReference type="RefSeq" id="WP_002774866.1">
    <property type="nucleotide sequence ID" value="NZ_JH597773.1"/>
</dbReference>
<name>H2CL59_9LEPT</name>
<reference evidence="2 3" key="1">
    <citation type="submission" date="2011-10" db="EMBL/GenBank/DDBJ databases">
        <title>The Improved High-Quality Draft genome of Leptonema illini DSM 21528.</title>
        <authorList>
            <consortium name="US DOE Joint Genome Institute (JGI-PGF)"/>
            <person name="Lucas S."/>
            <person name="Copeland A."/>
            <person name="Lapidus A."/>
            <person name="Glavina del Rio T."/>
            <person name="Dalin E."/>
            <person name="Tice H."/>
            <person name="Bruce D."/>
            <person name="Goodwin L."/>
            <person name="Pitluck S."/>
            <person name="Peters L."/>
            <person name="Mikhailova N."/>
            <person name="Held B."/>
            <person name="Kyrpides N."/>
            <person name="Mavromatis K."/>
            <person name="Ivanova N."/>
            <person name="Markowitz V."/>
            <person name="Cheng J.-F."/>
            <person name="Hugenholtz P."/>
            <person name="Woyke T."/>
            <person name="Wu D."/>
            <person name="Gronow S."/>
            <person name="Wellnitz S."/>
            <person name="Brambilla E.-M."/>
            <person name="Klenk H.-P."/>
            <person name="Eisen J.A."/>
        </authorList>
    </citation>
    <scope>NUCLEOTIDE SEQUENCE [LARGE SCALE GENOMIC DNA]</scope>
    <source>
        <strain evidence="2 3">DSM 21528</strain>
    </source>
</reference>
<proteinExistence type="predicted"/>
<keyword evidence="3" id="KW-1185">Reference proteome</keyword>
<protein>
    <submittedName>
        <fullName evidence="2">Uncharacterized protein</fullName>
    </submittedName>
</protein>
<sequence length="213" mass="24505">MHYLRLLAASVALGGDHPFQTTAPVDLTRAGFLEIEPKHDRFINGRYPFVVVYHLPTQHQRDGHRRRRIANGKEPDGPRQGAATQRHLRRQFKSRYAYRMDFWIQNPEDDILSDPRPMESHELSSPVELDRRPGIVDQCLQFIAEHPWFTDGENPIRVLPGASGIVTDPMRELSAYKIFLEVSFEDGLWMLETRSTLDGAILKINPEVKHESA</sequence>